<feature type="domain" description="Glycine zipper 2TM" evidence="7">
    <location>
        <begin position="32"/>
        <end position="72"/>
    </location>
</feature>
<dbReference type="InterPro" id="IPR051407">
    <property type="entry name" value="Bact_OM_lipoprot/Surf_antigen"/>
</dbReference>
<comment type="subcellular location">
    <subcellularLocation>
        <location evidence="1">Membrane</location>
    </subcellularLocation>
</comment>
<dbReference type="PIRSF" id="PIRSF002721">
    <property type="entry name" value="Surface_antigen_Rickettsia"/>
    <property type="match status" value="1"/>
</dbReference>
<dbReference type="GO" id="GO:0016020">
    <property type="term" value="C:membrane"/>
    <property type="evidence" value="ECO:0007669"/>
    <property type="project" value="UniProtKB-SubCell"/>
</dbReference>
<accession>A0A7T5R430</accession>
<dbReference type="InterPro" id="IPR032635">
    <property type="entry name" value="Anti_2"/>
</dbReference>
<evidence type="ECO:0000256" key="1">
    <source>
        <dbReference type="ARBA" id="ARBA00004370"/>
    </source>
</evidence>
<dbReference type="Pfam" id="PF16998">
    <property type="entry name" value="17kDa_Anti_2"/>
    <property type="match status" value="1"/>
</dbReference>
<evidence type="ECO:0000256" key="2">
    <source>
        <dbReference type="ARBA" id="ARBA00022729"/>
    </source>
</evidence>
<dbReference type="EMBL" id="CP066681">
    <property type="protein sequence ID" value="QQG37137.1"/>
    <property type="molecule type" value="Genomic_DNA"/>
</dbReference>
<evidence type="ECO:0000259" key="7">
    <source>
        <dbReference type="Pfam" id="PF05433"/>
    </source>
</evidence>
<dbReference type="PANTHER" id="PTHR35603:SF2">
    <property type="entry name" value="OUTER MEMBRANE LIPOPROTEIN"/>
    <property type="match status" value="1"/>
</dbReference>
<sequence length="158" mass="16195">MKKLILVSVLAAGLAMSGCTQTGGTFSKENVGLASGAVIGGVLGSQVGSGSGRLWATGAGALLGSLVGSSIGQSLDRADQMYMQQATQKAHSAPVGETIAWNNPESGHSGTITPTRDGTSNTGRYCREYQTTVTVGGQRENAYGQVCQQPDGSWEIVK</sequence>
<feature type="chain" id="PRO_5032518139" evidence="6">
    <location>
        <begin position="23"/>
        <end position="158"/>
    </location>
</feature>
<evidence type="ECO:0000313" key="9">
    <source>
        <dbReference type="EMBL" id="QQG37137.1"/>
    </source>
</evidence>
<dbReference type="Proteomes" id="UP000595362">
    <property type="component" value="Chromosome"/>
</dbReference>
<reference evidence="9 10" key="1">
    <citation type="submission" date="2020-07" db="EMBL/GenBank/DDBJ databases">
        <title>Huge and variable diversity of episymbiotic CPR bacteria and DPANN archaea in groundwater ecosystems.</title>
        <authorList>
            <person name="He C.Y."/>
            <person name="Keren R."/>
            <person name="Whittaker M."/>
            <person name="Farag I.F."/>
            <person name="Doudna J."/>
            <person name="Cate J.H.D."/>
            <person name="Banfield J.F."/>
        </authorList>
    </citation>
    <scope>NUCLEOTIDE SEQUENCE [LARGE SCALE GENOMIC DNA]</scope>
    <source>
        <strain evidence="9">NC_groundwater_70_Ag_B-0.1um_54_66</strain>
    </source>
</reference>
<evidence type="ECO:0000256" key="4">
    <source>
        <dbReference type="ARBA" id="ARBA00023139"/>
    </source>
</evidence>
<dbReference type="PROSITE" id="PS51257">
    <property type="entry name" value="PROKAR_LIPOPROTEIN"/>
    <property type="match status" value="1"/>
</dbReference>
<keyword evidence="2 6" id="KW-0732">Signal</keyword>
<evidence type="ECO:0000256" key="5">
    <source>
        <dbReference type="SAM" id="MobiDB-lite"/>
    </source>
</evidence>
<feature type="region of interest" description="Disordered" evidence="5">
    <location>
        <begin position="103"/>
        <end position="123"/>
    </location>
</feature>
<gene>
    <name evidence="9" type="ORF">HYS17_05085</name>
</gene>
<evidence type="ECO:0000256" key="3">
    <source>
        <dbReference type="ARBA" id="ARBA00023136"/>
    </source>
</evidence>
<organism evidence="9 10">
    <name type="scientific">Micavibrio aeruginosavorus</name>
    <dbReference type="NCBI Taxonomy" id="349221"/>
    <lineage>
        <taxon>Bacteria</taxon>
        <taxon>Pseudomonadati</taxon>
        <taxon>Bdellovibrionota</taxon>
        <taxon>Bdellovibrionia</taxon>
        <taxon>Bdellovibrionales</taxon>
        <taxon>Pseudobdellovibrionaceae</taxon>
        <taxon>Micavibrio</taxon>
    </lineage>
</organism>
<dbReference type="PANTHER" id="PTHR35603">
    <property type="match status" value="1"/>
</dbReference>
<protein>
    <submittedName>
        <fullName evidence="9">Glycine zipper 2TM domain-containing protein</fullName>
    </submittedName>
</protein>
<feature type="domain" description="Surface antigen" evidence="8">
    <location>
        <begin position="73"/>
        <end position="157"/>
    </location>
</feature>
<proteinExistence type="predicted"/>
<keyword evidence="4" id="KW-0564">Palmitate</keyword>
<keyword evidence="3" id="KW-0472">Membrane</keyword>
<evidence type="ECO:0000259" key="8">
    <source>
        <dbReference type="Pfam" id="PF16998"/>
    </source>
</evidence>
<evidence type="ECO:0000313" key="10">
    <source>
        <dbReference type="Proteomes" id="UP000595362"/>
    </source>
</evidence>
<dbReference type="InterPro" id="IPR008816">
    <property type="entry name" value="Gly_zipper_2TM_dom"/>
</dbReference>
<keyword evidence="4" id="KW-0449">Lipoprotein</keyword>
<feature type="signal peptide" evidence="6">
    <location>
        <begin position="1"/>
        <end position="22"/>
    </location>
</feature>
<dbReference type="AlphaFoldDB" id="A0A7T5R430"/>
<evidence type="ECO:0000256" key="6">
    <source>
        <dbReference type="SAM" id="SignalP"/>
    </source>
</evidence>
<dbReference type="Pfam" id="PF05433">
    <property type="entry name" value="Rick_17kDa_Anti"/>
    <property type="match status" value="1"/>
</dbReference>
<dbReference type="InterPro" id="IPR016364">
    <property type="entry name" value="Surface_antigen_Rickettsia"/>
</dbReference>
<name>A0A7T5R430_9BACT</name>